<gene>
    <name evidence="4" type="ORF">ACFQZ6_03150</name>
</gene>
<evidence type="ECO:0000256" key="2">
    <source>
        <dbReference type="ARBA" id="ARBA00023235"/>
    </source>
</evidence>
<dbReference type="InterPro" id="IPR019490">
    <property type="entry name" value="Glu6P/Mann6P_isomerase_C"/>
</dbReference>
<comment type="caution">
    <text evidence="4">The sequence shown here is derived from an EMBL/GenBank/DDBJ whole genome shotgun (WGS) entry which is preliminary data.</text>
</comment>
<reference evidence="5" key="1">
    <citation type="journal article" date="2019" name="Int. J. Syst. Evol. Microbiol.">
        <title>The Global Catalogue of Microorganisms (GCM) 10K type strain sequencing project: providing services to taxonomists for standard genome sequencing and annotation.</title>
        <authorList>
            <consortium name="The Broad Institute Genomics Platform"/>
            <consortium name="The Broad Institute Genome Sequencing Center for Infectious Disease"/>
            <person name="Wu L."/>
            <person name="Ma J."/>
        </authorList>
    </citation>
    <scope>NUCLEOTIDE SEQUENCE [LARGE SCALE GENOMIC DNA]</scope>
    <source>
        <strain evidence="5">CGMCC 4.7400</strain>
    </source>
</reference>
<dbReference type="EMBL" id="JBHTEB010000001">
    <property type="protein sequence ID" value="MFD0313246.1"/>
    <property type="molecule type" value="Genomic_DNA"/>
</dbReference>
<organism evidence="4 5">
    <name type="scientific">Streptomyces flavalbus</name>
    <dbReference type="NCBI Taxonomy" id="2665155"/>
    <lineage>
        <taxon>Bacteria</taxon>
        <taxon>Bacillati</taxon>
        <taxon>Actinomycetota</taxon>
        <taxon>Actinomycetes</taxon>
        <taxon>Kitasatosporales</taxon>
        <taxon>Streptomycetaceae</taxon>
        <taxon>Streptomyces</taxon>
    </lineage>
</organism>
<feature type="domain" description="SIS" evidence="3">
    <location>
        <begin position="35"/>
        <end position="184"/>
    </location>
</feature>
<dbReference type="RefSeq" id="WP_381604806.1">
    <property type="nucleotide sequence ID" value="NZ_JBHTEB010000001.1"/>
</dbReference>
<keyword evidence="5" id="KW-1185">Reference proteome</keyword>
<dbReference type="Gene3D" id="3.40.50.10490">
    <property type="entry name" value="Glucose-6-phosphate isomerase like protein, domain 1"/>
    <property type="match status" value="2"/>
</dbReference>
<accession>A0ABW2W2A9</accession>
<evidence type="ECO:0000259" key="3">
    <source>
        <dbReference type="PROSITE" id="PS51464"/>
    </source>
</evidence>
<dbReference type="Proteomes" id="UP001597023">
    <property type="component" value="Unassembled WGS sequence"/>
</dbReference>
<evidence type="ECO:0000313" key="5">
    <source>
        <dbReference type="Proteomes" id="UP001597023"/>
    </source>
</evidence>
<dbReference type="InterPro" id="IPR046348">
    <property type="entry name" value="SIS_dom_sf"/>
</dbReference>
<dbReference type="PROSITE" id="PS51464">
    <property type="entry name" value="SIS"/>
    <property type="match status" value="1"/>
</dbReference>
<name>A0ABW2W2A9_9ACTN</name>
<dbReference type="InterPro" id="IPR001347">
    <property type="entry name" value="SIS_dom"/>
</dbReference>
<proteinExistence type="inferred from homology"/>
<evidence type="ECO:0000313" key="4">
    <source>
        <dbReference type="EMBL" id="MFD0313246.1"/>
    </source>
</evidence>
<evidence type="ECO:0000256" key="1">
    <source>
        <dbReference type="ARBA" id="ARBA00010523"/>
    </source>
</evidence>
<comment type="similarity">
    <text evidence="1">Belongs to the PGI/PMI family.</text>
</comment>
<protein>
    <submittedName>
        <fullName evidence="4">SIS domain-containing protein</fullName>
    </submittedName>
</protein>
<sequence length="367" mass="41933">MRSRLERYQEFLEQEYHAGFTKFDEYDISGISSDLLKRLKNGHFTRVVFSGMGCSAIVSDVIKVFFDAIRSELEVYVFNDYDFEYLVPRAVIEDERTLIILSSYSGYSNEPVHAFHALRPLHDRVLLLTSGGRLGELGEEHGVSIARWTLSKPDREYPLFHVGQYFSILMDMFLQLGLLDKDYGPEVRALAEHLRSDFTPELRALAADAAARSENANVIMLGSPKWHESLLKLAKMHFNEIAMVPATRNFFHEFCHSEVATLTDPERRHSVLVFADPEEDDYTRAKRRNLVALLTAPIPQNAKVTVTEIELDQPTFLRQYFTALEFVQYLTLDLGRARETKSRNLISEAAGNPWYHGSTIAAEKEGS</sequence>
<dbReference type="SUPFAM" id="SSF53697">
    <property type="entry name" value="SIS domain"/>
    <property type="match status" value="1"/>
</dbReference>
<keyword evidence="2" id="KW-0413">Isomerase</keyword>
<dbReference type="Pfam" id="PF10432">
    <property type="entry name" value="bact-PGI_C"/>
    <property type="match status" value="1"/>
</dbReference>